<evidence type="ECO:0000313" key="7">
    <source>
        <dbReference type="Proteomes" id="UP000580474"/>
    </source>
</evidence>
<dbReference type="PROSITE" id="PS00666">
    <property type="entry name" value="DHDPS_2"/>
    <property type="match status" value="1"/>
</dbReference>
<dbReference type="Proteomes" id="UP000580474">
    <property type="component" value="Unassembled WGS sequence"/>
</dbReference>
<dbReference type="EC" id="4.3.3.7" evidence="6"/>
<gene>
    <name evidence="6" type="ORF">BJ969_004994</name>
</gene>
<dbReference type="InterPro" id="IPR013785">
    <property type="entry name" value="Aldolase_TIM"/>
</dbReference>
<organism evidence="6 7">
    <name type="scientific">Saccharopolyspora gloriosae</name>
    <dbReference type="NCBI Taxonomy" id="455344"/>
    <lineage>
        <taxon>Bacteria</taxon>
        <taxon>Bacillati</taxon>
        <taxon>Actinomycetota</taxon>
        <taxon>Actinomycetes</taxon>
        <taxon>Pseudonocardiales</taxon>
        <taxon>Pseudonocardiaceae</taxon>
        <taxon>Saccharopolyspora</taxon>
    </lineage>
</organism>
<dbReference type="PRINTS" id="PR00146">
    <property type="entry name" value="DHPICSNTHASE"/>
</dbReference>
<evidence type="ECO:0000313" key="6">
    <source>
        <dbReference type="EMBL" id="MBB5071906.1"/>
    </source>
</evidence>
<evidence type="ECO:0000256" key="1">
    <source>
        <dbReference type="ARBA" id="ARBA00023239"/>
    </source>
</evidence>
<dbReference type="EMBL" id="JACHIV010000001">
    <property type="protein sequence ID" value="MBB5071906.1"/>
    <property type="molecule type" value="Genomic_DNA"/>
</dbReference>
<dbReference type="InterPro" id="IPR020625">
    <property type="entry name" value="Schiff_base-form_aldolases_AS"/>
</dbReference>
<accession>A0A840NHE3</accession>
<evidence type="ECO:0000256" key="5">
    <source>
        <dbReference type="PIRSR" id="PIRSR001365-2"/>
    </source>
</evidence>
<dbReference type="PIRSF" id="PIRSF001365">
    <property type="entry name" value="DHDPS"/>
    <property type="match status" value="1"/>
</dbReference>
<feature type="binding site" evidence="5">
    <location>
        <position position="47"/>
    </location>
    <ligand>
        <name>pyruvate</name>
        <dbReference type="ChEBI" id="CHEBI:15361"/>
    </ligand>
</feature>
<keyword evidence="1 3" id="KW-0456">Lyase</keyword>
<dbReference type="AlphaFoldDB" id="A0A840NHE3"/>
<evidence type="ECO:0000256" key="4">
    <source>
        <dbReference type="PIRSR" id="PIRSR001365-1"/>
    </source>
</evidence>
<dbReference type="RefSeq" id="WP_184482756.1">
    <property type="nucleotide sequence ID" value="NZ_JACHIV010000001.1"/>
</dbReference>
<evidence type="ECO:0000256" key="3">
    <source>
        <dbReference type="PIRNR" id="PIRNR001365"/>
    </source>
</evidence>
<dbReference type="Gene3D" id="3.20.20.70">
    <property type="entry name" value="Aldolase class I"/>
    <property type="match status" value="1"/>
</dbReference>
<evidence type="ECO:0000256" key="2">
    <source>
        <dbReference type="ARBA" id="ARBA00023270"/>
    </source>
</evidence>
<dbReference type="PANTHER" id="PTHR12128">
    <property type="entry name" value="DIHYDRODIPICOLINATE SYNTHASE"/>
    <property type="match status" value="1"/>
</dbReference>
<reference evidence="6 7" key="1">
    <citation type="submission" date="2020-08" db="EMBL/GenBank/DDBJ databases">
        <title>Sequencing the genomes of 1000 actinobacteria strains.</title>
        <authorList>
            <person name="Klenk H.-P."/>
        </authorList>
    </citation>
    <scope>NUCLEOTIDE SEQUENCE [LARGE SCALE GENOMIC DNA]</scope>
    <source>
        <strain evidence="6 7">DSM 45582</strain>
    </source>
</reference>
<sequence>MELRNGVIPPICTPLTPELEVDTRSLARLVEHLLAAGVDGVFALGSTGEMAFLTDAQREQVLRTVVDAVAGQVPVLAGAIDTTTPRVREHVRAAERTGCSGVVATAPFYARTHPAEIEHHFRLLAESTELPLYAYDIPVSVHSKLSSELLLRLAAEGVLAGVKDSSGDDAGLRGLLVGRKARGLESFSVLTGSELTVDTNMRMGADGSVPGLGNVDPDAYVRLNRLCADGEWDRAKAEQERLIELFALTAVGDPNRIGASSSALGAFKAALHLRGVIDCPVTAPPQLPLTADEVDGVKERLVAAGLL</sequence>
<dbReference type="GO" id="GO:0008840">
    <property type="term" value="F:4-hydroxy-tetrahydrodipicolinate synthase activity"/>
    <property type="evidence" value="ECO:0007669"/>
    <property type="project" value="UniProtKB-EC"/>
</dbReference>
<protein>
    <submittedName>
        <fullName evidence="6">4-hydroxy-tetrahydrodipicolinate synthase</fullName>
        <ecNumber evidence="6">4.3.3.7</ecNumber>
    </submittedName>
</protein>
<comment type="caution">
    <text evidence="6">The sequence shown here is derived from an EMBL/GenBank/DDBJ whole genome shotgun (WGS) entry which is preliminary data.</text>
</comment>
<proteinExistence type="inferred from homology"/>
<keyword evidence="2" id="KW-0704">Schiff base</keyword>
<dbReference type="SUPFAM" id="SSF51569">
    <property type="entry name" value="Aldolase"/>
    <property type="match status" value="1"/>
</dbReference>
<dbReference type="SMART" id="SM01130">
    <property type="entry name" value="DHDPS"/>
    <property type="match status" value="1"/>
</dbReference>
<dbReference type="Pfam" id="PF00701">
    <property type="entry name" value="DHDPS"/>
    <property type="match status" value="1"/>
</dbReference>
<dbReference type="InterPro" id="IPR002220">
    <property type="entry name" value="DapA-like"/>
</dbReference>
<feature type="active site" description="Schiff-base intermediate with substrate" evidence="4">
    <location>
        <position position="163"/>
    </location>
</feature>
<feature type="active site" description="Proton donor/acceptor" evidence="4">
    <location>
        <position position="135"/>
    </location>
</feature>
<name>A0A840NHE3_9PSEU</name>
<dbReference type="CDD" id="cd00408">
    <property type="entry name" value="DHDPS-like"/>
    <property type="match status" value="1"/>
</dbReference>
<feature type="binding site" evidence="5">
    <location>
        <position position="209"/>
    </location>
    <ligand>
        <name>pyruvate</name>
        <dbReference type="ChEBI" id="CHEBI:15361"/>
    </ligand>
</feature>
<comment type="similarity">
    <text evidence="3">Belongs to the DapA family.</text>
</comment>
<keyword evidence="7" id="KW-1185">Reference proteome</keyword>
<dbReference type="PANTHER" id="PTHR12128:SF72">
    <property type="entry name" value="DIHYDRODIPICOLINATE SYNTHASE"/>
    <property type="match status" value="1"/>
</dbReference>